<dbReference type="EMBL" id="CP020946">
    <property type="protein sequence ID" value="ASD65573.1"/>
    <property type="molecule type" value="Genomic_DNA"/>
</dbReference>
<comment type="subcellular location">
    <subcellularLocation>
        <location evidence="1">Cytoplasm</location>
    </subcellularLocation>
</comment>
<dbReference type="Proteomes" id="UP000197003">
    <property type="component" value="Chromosome"/>
</dbReference>
<name>A0A1Z3NDN7_BDEBC</name>
<protein>
    <submittedName>
        <fullName evidence="5">SDR family oxidoreductase</fullName>
    </submittedName>
</protein>
<dbReference type="AlphaFoldDB" id="A0A1Z3NDN7"/>
<dbReference type="InterPro" id="IPR002347">
    <property type="entry name" value="SDR_fam"/>
</dbReference>
<gene>
    <name evidence="5" type="ORF">B9G79_16690</name>
</gene>
<dbReference type="PRINTS" id="PR00081">
    <property type="entry name" value="GDHRDH"/>
</dbReference>
<dbReference type="GO" id="GO:0006729">
    <property type="term" value="P:tetrahydrobiopterin biosynthetic process"/>
    <property type="evidence" value="ECO:0007669"/>
    <property type="project" value="TreeGrafter"/>
</dbReference>
<proteinExistence type="predicted"/>
<keyword evidence="2" id="KW-0963">Cytoplasm</keyword>
<dbReference type="SUPFAM" id="SSF51735">
    <property type="entry name" value="NAD(P)-binding Rossmann-fold domains"/>
    <property type="match status" value="1"/>
</dbReference>
<organism evidence="5 6">
    <name type="scientific">Bdellovibrio bacteriovorus</name>
    <dbReference type="NCBI Taxonomy" id="959"/>
    <lineage>
        <taxon>Bacteria</taxon>
        <taxon>Pseudomonadati</taxon>
        <taxon>Bdellovibrionota</taxon>
        <taxon>Bdellovibrionia</taxon>
        <taxon>Bdellovibrionales</taxon>
        <taxon>Pseudobdellovibrionaceae</taxon>
        <taxon>Bdellovibrio</taxon>
    </lineage>
</organism>
<dbReference type="GO" id="GO:0005737">
    <property type="term" value="C:cytoplasm"/>
    <property type="evidence" value="ECO:0007669"/>
    <property type="project" value="UniProtKB-SubCell"/>
</dbReference>
<sequence>MDLFIITGGSKGLGEQVCLQALEKGHQVINLSRSRPNIRSSQFKHITADFSLGLKTIQKVESVLENVDLSPFKKVHLINNAALINPVGSLVDLDPAEMNTHLVTNLISPLLLSQVCARLTTEEKKPLTIFNIGSGASFRPIAGWSMYCSSKAGLKMFTENTDLDLQTAKNKKIKIYHFSPGVLDTQMQQTIRGLKKKDFPDVANFKKLKSDHQLRDPADVASLVVRFCLSSQAFKSQSCLLSVQDLEGSLK</sequence>
<dbReference type="InterPro" id="IPR036291">
    <property type="entry name" value="NAD(P)-bd_dom_sf"/>
</dbReference>
<accession>A0A1Z3NDN7</accession>
<evidence type="ECO:0000313" key="6">
    <source>
        <dbReference type="Proteomes" id="UP000197003"/>
    </source>
</evidence>
<reference evidence="5 6" key="1">
    <citation type="submission" date="2017-04" db="EMBL/GenBank/DDBJ databases">
        <title>Whole genome sequence of Bdellovibrio bacteriovorus strain SSB218315.</title>
        <authorList>
            <person name="Oyedara O."/>
            <person name="Rodriguez-Perez M.A."/>
        </authorList>
    </citation>
    <scope>NUCLEOTIDE SEQUENCE [LARGE SCALE GENOMIC DNA]</scope>
    <source>
        <strain evidence="5 6">SSB218315</strain>
    </source>
</reference>
<dbReference type="OrthoDB" id="9794387at2"/>
<evidence type="ECO:0000256" key="3">
    <source>
        <dbReference type="ARBA" id="ARBA00022857"/>
    </source>
</evidence>
<keyword evidence="4" id="KW-0560">Oxidoreductase</keyword>
<keyword evidence="3" id="KW-0521">NADP</keyword>
<evidence type="ECO:0000256" key="2">
    <source>
        <dbReference type="ARBA" id="ARBA00022490"/>
    </source>
</evidence>
<evidence type="ECO:0000256" key="4">
    <source>
        <dbReference type="ARBA" id="ARBA00023002"/>
    </source>
</evidence>
<dbReference type="Gene3D" id="3.40.50.720">
    <property type="entry name" value="NAD(P)-binding Rossmann-like Domain"/>
    <property type="match status" value="1"/>
</dbReference>
<dbReference type="RefSeq" id="WP_088566940.1">
    <property type="nucleotide sequence ID" value="NZ_CP020946.1"/>
</dbReference>
<dbReference type="PANTHER" id="PTHR44085:SF2">
    <property type="entry name" value="SEPIAPTERIN REDUCTASE"/>
    <property type="match status" value="1"/>
</dbReference>
<dbReference type="GO" id="GO:0004757">
    <property type="term" value="F:sepiapterin reductase (NADP+) activity"/>
    <property type="evidence" value="ECO:0007669"/>
    <property type="project" value="TreeGrafter"/>
</dbReference>
<evidence type="ECO:0000313" key="5">
    <source>
        <dbReference type="EMBL" id="ASD65573.1"/>
    </source>
</evidence>
<dbReference type="Pfam" id="PF00106">
    <property type="entry name" value="adh_short"/>
    <property type="match status" value="1"/>
</dbReference>
<dbReference type="PANTHER" id="PTHR44085">
    <property type="entry name" value="SEPIAPTERIN REDUCTASE"/>
    <property type="match status" value="1"/>
</dbReference>
<evidence type="ECO:0000256" key="1">
    <source>
        <dbReference type="ARBA" id="ARBA00004496"/>
    </source>
</evidence>
<dbReference type="InterPro" id="IPR051721">
    <property type="entry name" value="Biopterin_syn/organic_redct"/>
</dbReference>